<gene>
    <name evidence="14" type="primary">LOC112273677</name>
    <name evidence="13" type="ORF">PHYPA_025163</name>
</gene>
<dbReference type="AlphaFoldDB" id="A0A2K1IVC0"/>
<dbReference type="RefSeq" id="XP_073385691.1">
    <property type="nucleotide sequence ID" value="XM_073529590.1"/>
</dbReference>
<dbReference type="GO" id="GO:0016787">
    <property type="term" value="F:hydrolase activity"/>
    <property type="evidence" value="ECO:0007669"/>
    <property type="project" value="UniProtKB-KW"/>
</dbReference>
<dbReference type="Gramene" id="Pp3c20_15640V3.1">
    <property type="protein sequence ID" value="Pp3c20_15640V3.1"/>
    <property type="gene ID" value="Pp3c20_15640"/>
</dbReference>
<reference evidence="13 15" key="1">
    <citation type="journal article" date="2008" name="Science">
        <title>The Physcomitrella genome reveals evolutionary insights into the conquest of land by plants.</title>
        <authorList>
            <person name="Rensing S."/>
            <person name="Lang D."/>
            <person name="Zimmer A."/>
            <person name="Terry A."/>
            <person name="Salamov A."/>
            <person name="Shapiro H."/>
            <person name="Nishiyama T."/>
            <person name="Perroud P.-F."/>
            <person name="Lindquist E."/>
            <person name="Kamisugi Y."/>
            <person name="Tanahashi T."/>
            <person name="Sakakibara K."/>
            <person name="Fujita T."/>
            <person name="Oishi K."/>
            <person name="Shin-I T."/>
            <person name="Kuroki Y."/>
            <person name="Toyoda A."/>
            <person name="Suzuki Y."/>
            <person name="Hashimoto A."/>
            <person name="Yamaguchi K."/>
            <person name="Sugano A."/>
            <person name="Kohara Y."/>
            <person name="Fujiyama A."/>
            <person name="Anterola A."/>
            <person name="Aoki S."/>
            <person name="Ashton N."/>
            <person name="Barbazuk W.B."/>
            <person name="Barker E."/>
            <person name="Bennetzen J."/>
            <person name="Bezanilla M."/>
            <person name="Blankenship R."/>
            <person name="Cho S.H."/>
            <person name="Dutcher S."/>
            <person name="Estelle M."/>
            <person name="Fawcett J.A."/>
            <person name="Gundlach H."/>
            <person name="Hanada K."/>
            <person name="Heyl A."/>
            <person name="Hicks K.A."/>
            <person name="Hugh J."/>
            <person name="Lohr M."/>
            <person name="Mayer K."/>
            <person name="Melkozernov A."/>
            <person name="Murata T."/>
            <person name="Nelson D."/>
            <person name="Pils B."/>
            <person name="Prigge M."/>
            <person name="Reiss B."/>
            <person name="Renner T."/>
            <person name="Rombauts S."/>
            <person name="Rushton P."/>
            <person name="Sanderfoot A."/>
            <person name="Schween G."/>
            <person name="Shiu S.-H."/>
            <person name="Stueber K."/>
            <person name="Theodoulou F.L."/>
            <person name="Tu H."/>
            <person name="Van de Peer Y."/>
            <person name="Verrier P.J."/>
            <person name="Waters E."/>
            <person name="Wood A."/>
            <person name="Yang L."/>
            <person name="Cove D."/>
            <person name="Cuming A."/>
            <person name="Hasebe M."/>
            <person name="Lucas S."/>
            <person name="Mishler D.B."/>
            <person name="Reski R."/>
            <person name="Grigoriev I."/>
            <person name="Quatrano R.S."/>
            <person name="Boore J.L."/>
        </authorList>
    </citation>
    <scope>NUCLEOTIDE SEQUENCE [LARGE SCALE GENOMIC DNA]</scope>
    <source>
        <strain evidence="14 15">cv. Gransden 2004</strain>
    </source>
</reference>
<dbReference type="GO" id="GO:0046872">
    <property type="term" value="F:metal ion binding"/>
    <property type="evidence" value="ECO:0007669"/>
    <property type="project" value="UniProtKB-KW"/>
</dbReference>
<feature type="signal peptide" evidence="11">
    <location>
        <begin position="1"/>
        <end position="16"/>
    </location>
</feature>
<dbReference type="RefSeq" id="XP_024358490.1">
    <property type="nucleotide sequence ID" value="XM_024502722.2"/>
</dbReference>
<comment type="subcellular location">
    <subcellularLocation>
        <location evidence="2">Membrane</location>
        <topology evidence="2">Multi-pass membrane protein</topology>
    </subcellularLocation>
</comment>
<keyword evidence="5" id="KW-0479">Metal-binding</keyword>
<dbReference type="RefSeq" id="XP_024358492.1">
    <property type="nucleotide sequence ID" value="XM_024502724.2"/>
</dbReference>
<dbReference type="EnsemblPlants" id="Pp3c20_15640V3.1">
    <property type="protein sequence ID" value="Pp3c20_15640V3.1"/>
    <property type="gene ID" value="Pp3c20_15640"/>
</dbReference>
<name>A0A2K1IVC0_PHYPA</name>
<evidence type="ECO:0000256" key="4">
    <source>
        <dbReference type="ARBA" id="ARBA00022692"/>
    </source>
</evidence>
<dbReference type="PaxDb" id="3218-PP1S44_62V6.1"/>
<dbReference type="GeneID" id="112273677"/>
<keyword evidence="11" id="KW-0732">Signal</keyword>
<dbReference type="PANTHER" id="PTHR13315">
    <property type="entry name" value="METALLO PHOSPHOESTERASE RELATED"/>
    <property type="match status" value="1"/>
</dbReference>
<feature type="chain" id="PRO_5043157998" description="Calcineurin-like phosphoesterase domain-containing protein" evidence="11">
    <location>
        <begin position="17"/>
        <end position="395"/>
    </location>
</feature>
<dbReference type="EnsemblPlants" id="Pp3c20_15640V3.4">
    <property type="protein sequence ID" value="Pp3c20_15640V3.4"/>
    <property type="gene ID" value="Pp3c20_15640"/>
</dbReference>
<dbReference type="Gramene" id="Pp3c20_15640V3.2">
    <property type="protein sequence ID" value="Pp3c20_15640V3.2"/>
    <property type="gene ID" value="Pp3c20_15640"/>
</dbReference>
<feature type="domain" description="Calcineurin-like phosphoesterase" evidence="12">
    <location>
        <begin position="41"/>
        <end position="308"/>
    </location>
</feature>
<keyword evidence="15" id="KW-1185">Reference proteome</keyword>
<proteinExistence type="inferred from homology"/>
<dbReference type="Gene3D" id="3.60.21.10">
    <property type="match status" value="1"/>
</dbReference>
<evidence type="ECO:0000256" key="6">
    <source>
        <dbReference type="ARBA" id="ARBA00022801"/>
    </source>
</evidence>
<feature type="transmembrane region" description="Helical" evidence="10">
    <location>
        <begin position="362"/>
        <end position="384"/>
    </location>
</feature>
<dbReference type="Gramene" id="Pp3c20_15640V3.4">
    <property type="protein sequence ID" value="Pp3c20_15640V3.4"/>
    <property type="gene ID" value="Pp3c20_15640"/>
</dbReference>
<evidence type="ECO:0000256" key="11">
    <source>
        <dbReference type="SAM" id="SignalP"/>
    </source>
</evidence>
<dbReference type="RefSeq" id="XP_024358491.1">
    <property type="nucleotide sequence ID" value="XM_024502723.2"/>
</dbReference>
<dbReference type="OMA" id="AMTWNAR"/>
<dbReference type="EnsemblPlants" id="Pp3c20_15640V3.3">
    <property type="protein sequence ID" value="Pp3c20_15640V3.3"/>
    <property type="gene ID" value="Pp3c20_15640"/>
</dbReference>
<evidence type="ECO:0000313" key="14">
    <source>
        <dbReference type="EnsemblPlants" id="Pp3c20_15640V3.1"/>
    </source>
</evidence>
<keyword evidence="8 10" id="KW-0472">Membrane</keyword>
<protein>
    <recommendedName>
        <fullName evidence="12">Calcineurin-like phosphoesterase domain-containing protein</fullName>
    </recommendedName>
</protein>
<keyword evidence="4 10" id="KW-0812">Transmembrane</keyword>
<dbReference type="SUPFAM" id="SSF56300">
    <property type="entry name" value="Metallo-dependent phosphatases"/>
    <property type="match status" value="1"/>
</dbReference>
<evidence type="ECO:0000256" key="1">
    <source>
        <dbReference type="ARBA" id="ARBA00001936"/>
    </source>
</evidence>
<dbReference type="EnsemblPlants" id="Pp3c20_15640V3.5">
    <property type="protein sequence ID" value="Pp3c20_15640V3.5"/>
    <property type="gene ID" value="Pp3c20_15640"/>
</dbReference>
<dbReference type="Pfam" id="PF00149">
    <property type="entry name" value="Metallophos"/>
    <property type="match status" value="1"/>
</dbReference>
<sequence length="395" mass="43835">MASQWLLAVLISMTGALLLWNQALLEPSCAPDSTAPFAPSFKVVVVADLHLAGPRTAWVDRVRRESFMRTVFQKAYRRLNPDALVVLGDVSDAGRKSNDAQWNAVVARFWDMVRPFAAVPIQIVVGNHDVGDHHDPGFSRRLPRFAASFPGLDDTCGSHFTWHGVDFVSLNAMALHGDGCSVCSRVKEHLESTSSAVQRHHKESGQEQDIRSHNIEGGDGDGVVKPVLLLHLPLHRADENACTVVDLPRCAPWHDLEGNCLEVGSSPPLVPPQEDPYRVGQDVLSLEASAQVLQSFRPRLVFSGHTHRWCDLVHADGTREVTVPSLSWRNRDDPSFVLATFQSNSSAFSIQRCMLARESTVILLYVLWGFTMVSWLLVAAFVMLRRLRSKSVKPE</sequence>
<dbReference type="Proteomes" id="UP000006727">
    <property type="component" value="Chromosome 20"/>
</dbReference>
<evidence type="ECO:0000256" key="5">
    <source>
        <dbReference type="ARBA" id="ARBA00022723"/>
    </source>
</evidence>
<dbReference type="InterPro" id="IPR029052">
    <property type="entry name" value="Metallo-depent_PP-like"/>
</dbReference>
<evidence type="ECO:0000256" key="8">
    <source>
        <dbReference type="ARBA" id="ARBA00023136"/>
    </source>
</evidence>
<dbReference type="InterPro" id="IPR004843">
    <property type="entry name" value="Calcineurin-like_PHP"/>
</dbReference>
<dbReference type="RefSeq" id="XP_024358488.1">
    <property type="nucleotide sequence ID" value="XM_024502720.2"/>
</dbReference>
<evidence type="ECO:0000313" key="13">
    <source>
        <dbReference type="EMBL" id="PNR33220.1"/>
    </source>
</evidence>
<dbReference type="InterPro" id="IPR033308">
    <property type="entry name" value="PGAP5/Cdc1/Ted1"/>
</dbReference>
<dbReference type="Gramene" id="Pp3c20_15640V3.3">
    <property type="protein sequence ID" value="Pp3c20_15640V3.3"/>
    <property type="gene ID" value="Pp3c20_15640"/>
</dbReference>
<dbReference type="Gramene" id="Pp3c20_15640V3.5">
    <property type="protein sequence ID" value="Pp3c20_15640V3.5"/>
    <property type="gene ID" value="Pp3c20_15640"/>
</dbReference>
<evidence type="ECO:0000259" key="12">
    <source>
        <dbReference type="Pfam" id="PF00149"/>
    </source>
</evidence>
<evidence type="ECO:0000256" key="3">
    <source>
        <dbReference type="ARBA" id="ARBA00008895"/>
    </source>
</evidence>
<dbReference type="PANTHER" id="PTHR13315:SF0">
    <property type="entry name" value="METALLOPHOSPHOESTERASE 1"/>
    <property type="match status" value="1"/>
</dbReference>
<keyword evidence="6" id="KW-0378">Hydrolase</keyword>
<dbReference type="GO" id="GO:0006506">
    <property type="term" value="P:GPI anchor biosynthetic process"/>
    <property type="evidence" value="ECO:0007669"/>
    <property type="project" value="InterPro"/>
</dbReference>
<dbReference type="GO" id="GO:0016020">
    <property type="term" value="C:membrane"/>
    <property type="evidence" value="ECO:0007669"/>
    <property type="project" value="UniProtKB-SubCell"/>
</dbReference>
<reference evidence="14" key="3">
    <citation type="submission" date="2020-12" db="UniProtKB">
        <authorList>
            <consortium name="EnsemblPlants"/>
        </authorList>
    </citation>
    <scope>IDENTIFICATION</scope>
</reference>
<comment type="cofactor">
    <cofactor evidence="1">
        <name>Mn(2+)</name>
        <dbReference type="ChEBI" id="CHEBI:29035"/>
    </cofactor>
</comment>
<dbReference type="STRING" id="3218.A0A2K1IVC0"/>
<comment type="similarity">
    <text evidence="3">Belongs to the metallophosphoesterase superfamily. MPPE1 family.</text>
</comment>
<organism evidence="13">
    <name type="scientific">Physcomitrium patens</name>
    <name type="common">Spreading-leaved earth moss</name>
    <name type="synonym">Physcomitrella patens</name>
    <dbReference type="NCBI Taxonomy" id="3218"/>
    <lineage>
        <taxon>Eukaryota</taxon>
        <taxon>Viridiplantae</taxon>
        <taxon>Streptophyta</taxon>
        <taxon>Embryophyta</taxon>
        <taxon>Bryophyta</taxon>
        <taxon>Bryophytina</taxon>
        <taxon>Bryopsida</taxon>
        <taxon>Funariidae</taxon>
        <taxon>Funariales</taxon>
        <taxon>Funariaceae</taxon>
        <taxon>Physcomitrium</taxon>
    </lineage>
</organism>
<dbReference type="KEGG" id="ppp:112273677"/>
<evidence type="ECO:0000256" key="7">
    <source>
        <dbReference type="ARBA" id="ARBA00022989"/>
    </source>
</evidence>
<evidence type="ECO:0000256" key="10">
    <source>
        <dbReference type="SAM" id="Phobius"/>
    </source>
</evidence>
<evidence type="ECO:0000313" key="15">
    <source>
        <dbReference type="Proteomes" id="UP000006727"/>
    </source>
</evidence>
<dbReference type="EnsemblPlants" id="Pp3c20_15640V3.2">
    <property type="protein sequence ID" value="Pp3c20_15640V3.2"/>
    <property type="gene ID" value="Pp3c20_15640"/>
</dbReference>
<keyword evidence="7 10" id="KW-1133">Transmembrane helix</keyword>
<evidence type="ECO:0000256" key="2">
    <source>
        <dbReference type="ARBA" id="ARBA00004141"/>
    </source>
</evidence>
<dbReference type="RefSeq" id="XP_024358489.1">
    <property type="nucleotide sequence ID" value="XM_024502721.2"/>
</dbReference>
<keyword evidence="9" id="KW-0464">Manganese</keyword>
<dbReference type="RefSeq" id="XP_073385690.1">
    <property type="nucleotide sequence ID" value="XM_073529589.1"/>
</dbReference>
<accession>A0A2K1IVC0</accession>
<dbReference type="EMBL" id="ABEU02000020">
    <property type="protein sequence ID" value="PNR33220.1"/>
    <property type="molecule type" value="Genomic_DNA"/>
</dbReference>
<reference evidence="13 15" key="2">
    <citation type="journal article" date="2018" name="Plant J.">
        <title>The Physcomitrella patens chromosome-scale assembly reveals moss genome structure and evolution.</title>
        <authorList>
            <person name="Lang D."/>
            <person name="Ullrich K.K."/>
            <person name="Murat F."/>
            <person name="Fuchs J."/>
            <person name="Jenkins J."/>
            <person name="Haas F.B."/>
            <person name="Piednoel M."/>
            <person name="Gundlach H."/>
            <person name="Van Bel M."/>
            <person name="Meyberg R."/>
            <person name="Vives C."/>
            <person name="Morata J."/>
            <person name="Symeonidi A."/>
            <person name="Hiss M."/>
            <person name="Muchero W."/>
            <person name="Kamisugi Y."/>
            <person name="Saleh O."/>
            <person name="Blanc G."/>
            <person name="Decker E.L."/>
            <person name="van Gessel N."/>
            <person name="Grimwood J."/>
            <person name="Hayes R.D."/>
            <person name="Graham S.W."/>
            <person name="Gunter L.E."/>
            <person name="McDaniel S.F."/>
            <person name="Hoernstein S.N.W."/>
            <person name="Larsson A."/>
            <person name="Li F.W."/>
            <person name="Perroud P.F."/>
            <person name="Phillips J."/>
            <person name="Ranjan P."/>
            <person name="Rokshar D.S."/>
            <person name="Rothfels C.J."/>
            <person name="Schneider L."/>
            <person name="Shu S."/>
            <person name="Stevenson D.W."/>
            <person name="Thummler F."/>
            <person name="Tillich M."/>
            <person name="Villarreal Aguilar J.C."/>
            <person name="Widiez T."/>
            <person name="Wong G.K."/>
            <person name="Wymore A."/>
            <person name="Zhang Y."/>
            <person name="Zimmer A.D."/>
            <person name="Quatrano R.S."/>
            <person name="Mayer K.F.X."/>
            <person name="Goodstein D."/>
            <person name="Casacuberta J.M."/>
            <person name="Vandepoele K."/>
            <person name="Reski R."/>
            <person name="Cuming A.C."/>
            <person name="Tuskan G.A."/>
            <person name="Maumus F."/>
            <person name="Salse J."/>
            <person name="Schmutz J."/>
            <person name="Rensing S.A."/>
        </authorList>
    </citation>
    <scope>NUCLEOTIDE SEQUENCE [LARGE SCALE GENOMIC DNA]</scope>
    <source>
        <strain evidence="14 15">cv. Gransden 2004</strain>
    </source>
</reference>
<dbReference type="OrthoDB" id="9984693at2759"/>
<evidence type="ECO:0000256" key="9">
    <source>
        <dbReference type="ARBA" id="ARBA00023211"/>
    </source>
</evidence>